<accession>A0A6V8PDC9</accession>
<dbReference type="GO" id="GO:0016868">
    <property type="term" value="F:intramolecular phosphotransferase activity"/>
    <property type="evidence" value="ECO:0007669"/>
    <property type="project" value="InterPro"/>
</dbReference>
<reference evidence="2 3" key="1">
    <citation type="journal article" date="2020" name="Front. Microbiol.">
        <title>Single-cell genomics of novel Actinobacteria with the Wood-Ljungdahl pathway discovered in a serpentinizing system.</title>
        <authorList>
            <person name="Merino N."/>
            <person name="Kawai M."/>
            <person name="Boyd E.S."/>
            <person name="Colman D.R."/>
            <person name="McGlynn S.E."/>
            <person name="Nealson K.H."/>
            <person name="Kurokawa K."/>
            <person name="Hongoh Y."/>
        </authorList>
    </citation>
    <scope>NUCLEOTIDE SEQUENCE [LARGE SCALE GENOMIC DNA]</scope>
    <source>
        <strain evidence="2 3">S34</strain>
    </source>
</reference>
<sequence length="78" mass="9118">GRKREIQKELSFFDPGPRLGEKVKEISRIDGLKYIFQDHSWLMIRPSGTEHVVRIYAEASSEERLRNLMEVGLDFVRG</sequence>
<evidence type="ECO:0000313" key="2">
    <source>
        <dbReference type="EMBL" id="GFP30277.1"/>
    </source>
</evidence>
<protein>
    <submittedName>
        <fullName evidence="2">Phosphomannomutase / phosphoglucomutase</fullName>
    </submittedName>
</protein>
<feature type="domain" description="Alpha-D-phosphohexomutase C-terminal" evidence="1">
    <location>
        <begin position="23"/>
        <end position="70"/>
    </location>
</feature>
<organism evidence="2 3">
    <name type="scientific">Candidatus Hakubella thermalkaliphila</name>
    <dbReference type="NCBI Taxonomy" id="2754717"/>
    <lineage>
        <taxon>Bacteria</taxon>
        <taxon>Bacillati</taxon>
        <taxon>Actinomycetota</taxon>
        <taxon>Actinomycetota incertae sedis</taxon>
        <taxon>Candidatus Hakubellales</taxon>
        <taxon>Candidatus Hakubellaceae</taxon>
        <taxon>Candidatus Hakubella</taxon>
    </lineage>
</organism>
<dbReference type="SUPFAM" id="SSF55957">
    <property type="entry name" value="Phosphoglucomutase, C-terminal domain"/>
    <property type="match status" value="1"/>
</dbReference>
<evidence type="ECO:0000259" key="1">
    <source>
        <dbReference type="Pfam" id="PF00408"/>
    </source>
</evidence>
<dbReference type="InterPro" id="IPR036900">
    <property type="entry name" value="A-D-PHexomutase_C_sf"/>
</dbReference>
<dbReference type="InterPro" id="IPR005843">
    <property type="entry name" value="A-D-PHexomutase_C"/>
</dbReference>
<proteinExistence type="predicted"/>
<feature type="non-terminal residue" evidence="2">
    <location>
        <position position="1"/>
    </location>
</feature>
<dbReference type="Pfam" id="PF00408">
    <property type="entry name" value="PGM_PMM_IV"/>
    <property type="match status" value="1"/>
</dbReference>
<dbReference type="Gene3D" id="3.30.310.50">
    <property type="entry name" value="Alpha-D-phosphohexomutase, C-terminal domain"/>
    <property type="match status" value="1"/>
</dbReference>
<keyword evidence="3" id="KW-1185">Reference proteome</keyword>
<dbReference type="AlphaFoldDB" id="A0A6V8PDC9"/>
<dbReference type="Proteomes" id="UP000588083">
    <property type="component" value="Unassembled WGS sequence"/>
</dbReference>
<dbReference type="EMBL" id="BLRZ01000054">
    <property type="protein sequence ID" value="GFP30277.1"/>
    <property type="molecule type" value="Genomic_DNA"/>
</dbReference>
<gene>
    <name evidence="2" type="ORF">HKBW3S34_01198</name>
</gene>
<evidence type="ECO:0000313" key="3">
    <source>
        <dbReference type="Proteomes" id="UP000588083"/>
    </source>
</evidence>
<comment type="caution">
    <text evidence="2">The sequence shown here is derived from an EMBL/GenBank/DDBJ whole genome shotgun (WGS) entry which is preliminary data.</text>
</comment>
<name>A0A6V8PDC9_9ACTN</name>